<dbReference type="Gene3D" id="3.30.70.100">
    <property type="match status" value="1"/>
</dbReference>
<dbReference type="InterPro" id="IPR011008">
    <property type="entry name" value="Dimeric_a/b-barrel"/>
</dbReference>
<protein>
    <recommendedName>
        <fullName evidence="1">ABM domain-containing protein</fullName>
    </recommendedName>
</protein>
<feature type="domain" description="ABM" evidence="1">
    <location>
        <begin position="6"/>
        <end position="99"/>
    </location>
</feature>
<dbReference type="PROSITE" id="PS51725">
    <property type="entry name" value="ABM"/>
    <property type="match status" value="1"/>
</dbReference>
<dbReference type="Pfam" id="PF03992">
    <property type="entry name" value="ABM"/>
    <property type="match status" value="1"/>
</dbReference>
<reference evidence="2" key="1">
    <citation type="submission" date="2023-08" db="EMBL/GenBank/DDBJ databases">
        <title>Black Yeasts Isolated from many extreme environments.</title>
        <authorList>
            <person name="Coleine C."/>
            <person name="Stajich J.E."/>
            <person name="Selbmann L."/>
        </authorList>
    </citation>
    <scope>NUCLEOTIDE SEQUENCE</scope>
    <source>
        <strain evidence="2">CCFEE 5810</strain>
    </source>
</reference>
<accession>A0AAN7WCH6</accession>
<dbReference type="InterPro" id="IPR007138">
    <property type="entry name" value="ABM_dom"/>
</dbReference>
<dbReference type="PANTHER" id="PTHR40624:SF1">
    <property type="entry name" value="BIOSYNTHESIS MONOOXYGENASE, PUTATIVE (AFU_ORTHOLOGUE AFUA_1G12025)-RELATED"/>
    <property type="match status" value="1"/>
</dbReference>
<dbReference type="EMBL" id="JAVRQU010000001">
    <property type="protein sequence ID" value="KAK5707633.1"/>
    <property type="molecule type" value="Genomic_DNA"/>
</dbReference>
<dbReference type="AlphaFoldDB" id="A0AAN7WCH6"/>
<evidence type="ECO:0000313" key="2">
    <source>
        <dbReference type="EMBL" id="KAK5707633.1"/>
    </source>
</evidence>
<name>A0AAN7WCH6_9PEZI</name>
<sequence>MSSQEFNVIAILHPKKGKTDDVLRLLNEVADYVQTQESTTLGYSINRSLRPNKDGTEEIVMIERYKDQAALKTHGTSPTFTAFQKKLGELDLMRAPMVLKMVGEQGGFKSRL</sequence>
<evidence type="ECO:0000313" key="3">
    <source>
        <dbReference type="Proteomes" id="UP001310594"/>
    </source>
</evidence>
<dbReference type="PANTHER" id="PTHR40624">
    <property type="entry name" value="BIOSYNTHESIS MONOOXYGENASE, PUTATIVE (AFU_ORTHOLOGUE AFUA_1G12025)-RELATED"/>
    <property type="match status" value="1"/>
</dbReference>
<gene>
    <name evidence="2" type="ORF">LTR97_000171</name>
</gene>
<dbReference type="Proteomes" id="UP001310594">
    <property type="component" value="Unassembled WGS sequence"/>
</dbReference>
<proteinExistence type="predicted"/>
<dbReference type="SUPFAM" id="SSF54909">
    <property type="entry name" value="Dimeric alpha+beta barrel"/>
    <property type="match status" value="1"/>
</dbReference>
<comment type="caution">
    <text evidence="2">The sequence shown here is derived from an EMBL/GenBank/DDBJ whole genome shotgun (WGS) entry which is preliminary data.</text>
</comment>
<organism evidence="2 3">
    <name type="scientific">Elasticomyces elasticus</name>
    <dbReference type="NCBI Taxonomy" id="574655"/>
    <lineage>
        <taxon>Eukaryota</taxon>
        <taxon>Fungi</taxon>
        <taxon>Dikarya</taxon>
        <taxon>Ascomycota</taxon>
        <taxon>Pezizomycotina</taxon>
        <taxon>Dothideomycetes</taxon>
        <taxon>Dothideomycetidae</taxon>
        <taxon>Mycosphaerellales</taxon>
        <taxon>Teratosphaeriaceae</taxon>
        <taxon>Elasticomyces</taxon>
    </lineage>
</organism>
<evidence type="ECO:0000259" key="1">
    <source>
        <dbReference type="PROSITE" id="PS51725"/>
    </source>
</evidence>